<proteinExistence type="predicted"/>
<dbReference type="Proteomes" id="UP000887013">
    <property type="component" value="Unassembled WGS sequence"/>
</dbReference>
<evidence type="ECO:0000313" key="1">
    <source>
        <dbReference type="EMBL" id="GFS81293.1"/>
    </source>
</evidence>
<dbReference type="AlphaFoldDB" id="A0A8X6MWI0"/>
<sequence length="88" mass="10255">MSFPLAFTVGRRDGHLHDQLTRLVPFDLQHPMATVKKEVDRLLLFCFEGQSNSDSIIIRFFLLNYTEVDLTFKTKRCLSSSLNYLGWD</sequence>
<gene>
    <name evidence="1" type="ORF">NPIL_68521</name>
</gene>
<protein>
    <submittedName>
        <fullName evidence="1">Uncharacterized protein</fullName>
    </submittedName>
</protein>
<accession>A0A8X6MWI0</accession>
<comment type="caution">
    <text evidence="1">The sequence shown here is derived from an EMBL/GenBank/DDBJ whole genome shotgun (WGS) entry which is preliminary data.</text>
</comment>
<evidence type="ECO:0000313" key="2">
    <source>
        <dbReference type="Proteomes" id="UP000887013"/>
    </source>
</evidence>
<dbReference type="EMBL" id="BMAW01097722">
    <property type="protein sequence ID" value="GFS81293.1"/>
    <property type="molecule type" value="Genomic_DNA"/>
</dbReference>
<organism evidence="1 2">
    <name type="scientific">Nephila pilipes</name>
    <name type="common">Giant wood spider</name>
    <name type="synonym">Nephila maculata</name>
    <dbReference type="NCBI Taxonomy" id="299642"/>
    <lineage>
        <taxon>Eukaryota</taxon>
        <taxon>Metazoa</taxon>
        <taxon>Ecdysozoa</taxon>
        <taxon>Arthropoda</taxon>
        <taxon>Chelicerata</taxon>
        <taxon>Arachnida</taxon>
        <taxon>Araneae</taxon>
        <taxon>Araneomorphae</taxon>
        <taxon>Entelegynae</taxon>
        <taxon>Araneoidea</taxon>
        <taxon>Nephilidae</taxon>
        <taxon>Nephila</taxon>
    </lineage>
</organism>
<name>A0A8X6MWI0_NEPPI</name>
<reference evidence="1" key="1">
    <citation type="submission" date="2020-08" db="EMBL/GenBank/DDBJ databases">
        <title>Multicomponent nature underlies the extraordinary mechanical properties of spider dragline silk.</title>
        <authorList>
            <person name="Kono N."/>
            <person name="Nakamura H."/>
            <person name="Mori M."/>
            <person name="Yoshida Y."/>
            <person name="Ohtoshi R."/>
            <person name="Malay A.D."/>
            <person name="Moran D.A.P."/>
            <person name="Tomita M."/>
            <person name="Numata K."/>
            <person name="Arakawa K."/>
        </authorList>
    </citation>
    <scope>NUCLEOTIDE SEQUENCE</scope>
</reference>
<keyword evidence="2" id="KW-1185">Reference proteome</keyword>